<dbReference type="AlphaFoldDB" id="G3I9U8"/>
<evidence type="ECO:0000313" key="2">
    <source>
        <dbReference type="EMBL" id="EGW03645.1"/>
    </source>
</evidence>
<organism evidence="2 3">
    <name type="scientific">Cricetulus griseus</name>
    <name type="common">Chinese hamster</name>
    <name type="synonym">Cricetulus barabensis griseus</name>
    <dbReference type="NCBI Taxonomy" id="10029"/>
    <lineage>
        <taxon>Eukaryota</taxon>
        <taxon>Metazoa</taxon>
        <taxon>Chordata</taxon>
        <taxon>Craniata</taxon>
        <taxon>Vertebrata</taxon>
        <taxon>Euteleostomi</taxon>
        <taxon>Mammalia</taxon>
        <taxon>Eutheria</taxon>
        <taxon>Euarchontoglires</taxon>
        <taxon>Glires</taxon>
        <taxon>Rodentia</taxon>
        <taxon>Myomorpha</taxon>
        <taxon>Muroidea</taxon>
        <taxon>Cricetidae</taxon>
        <taxon>Cricetinae</taxon>
        <taxon>Cricetulus</taxon>
    </lineage>
</organism>
<proteinExistence type="predicted"/>
<dbReference type="InParanoid" id="G3I9U8"/>
<protein>
    <submittedName>
        <fullName evidence="2">Uncharacterized protein</fullName>
    </submittedName>
</protein>
<gene>
    <name evidence="2" type="ORF">I79_020358</name>
</gene>
<keyword evidence="1" id="KW-0732">Signal</keyword>
<name>G3I9U8_CRIGR</name>
<feature type="signal peptide" evidence="1">
    <location>
        <begin position="1"/>
        <end position="19"/>
    </location>
</feature>
<feature type="chain" id="PRO_5003445190" evidence="1">
    <location>
        <begin position="20"/>
        <end position="54"/>
    </location>
</feature>
<evidence type="ECO:0000256" key="1">
    <source>
        <dbReference type="SAM" id="SignalP"/>
    </source>
</evidence>
<dbReference type="Proteomes" id="UP000001075">
    <property type="component" value="Unassembled WGS sequence"/>
</dbReference>
<evidence type="ECO:0000313" key="3">
    <source>
        <dbReference type="Proteomes" id="UP000001075"/>
    </source>
</evidence>
<dbReference type="EMBL" id="JH001646">
    <property type="protein sequence ID" value="EGW03645.1"/>
    <property type="molecule type" value="Genomic_DNA"/>
</dbReference>
<accession>G3I9U8</accession>
<sequence length="54" mass="6116">MRIWGIEFMLLGLASKCLYLLSHLTSIFSEYKTIICSNGNPTPLGHNFFHSSLI</sequence>
<reference evidence="3" key="1">
    <citation type="journal article" date="2011" name="Nat. Biotechnol.">
        <title>The genomic sequence of the Chinese hamster ovary (CHO)-K1 cell line.</title>
        <authorList>
            <person name="Xu X."/>
            <person name="Nagarajan H."/>
            <person name="Lewis N.E."/>
            <person name="Pan S."/>
            <person name="Cai Z."/>
            <person name="Liu X."/>
            <person name="Chen W."/>
            <person name="Xie M."/>
            <person name="Wang W."/>
            <person name="Hammond S."/>
            <person name="Andersen M.R."/>
            <person name="Neff N."/>
            <person name="Passarelli B."/>
            <person name="Koh W."/>
            <person name="Fan H.C."/>
            <person name="Wang J."/>
            <person name="Gui Y."/>
            <person name="Lee K.H."/>
            <person name="Betenbaugh M.J."/>
            <person name="Quake S.R."/>
            <person name="Famili I."/>
            <person name="Palsson B.O."/>
            <person name="Wang J."/>
        </authorList>
    </citation>
    <scope>NUCLEOTIDE SEQUENCE [LARGE SCALE GENOMIC DNA]</scope>
    <source>
        <strain evidence="3">CHO K1 cell line</strain>
    </source>
</reference>